<keyword evidence="5 6" id="KW-0472">Membrane</keyword>
<dbReference type="PANTHER" id="PTHR23291:SF50">
    <property type="entry name" value="PROTEIN LIFEGUARD 4"/>
    <property type="match status" value="1"/>
</dbReference>
<dbReference type="RefSeq" id="WP_015557115.1">
    <property type="nucleotide sequence ID" value="NC_021038.1"/>
</dbReference>
<feature type="transmembrane region" description="Helical" evidence="6">
    <location>
        <begin position="147"/>
        <end position="166"/>
    </location>
</feature>
<protein>
    <submittedName>
        <fullName evidence="7">Integral membrane protein, interacts with FtsH</fullName>
    </submittedName>
</protein>
<accession>A0AB94IZ21</accession>
<evidence type="ECO:0000313" key="7">
    <source>
        <dbReference type="EMBL" id="CBL28969.1"/>
    </source>
</evidence>
<feature type="transmembrane region" description="Helical" evidence="6">
    <location>
        <begin position="212"/>
        <end position="232"/>
    </location>
</feature>
<reference evidence="7 8" key="2">
    <citation type="submission" date="2010-03" db="EMBL/GenBank/DDBJ databases">
        <authorList>
            <person name="Pajon A."/>
        </authorList>
    </citation>
    <scope>NUCLEOTIDE SEQUENCE [LARGE SCALE GENOMIC DNA]</scope>
    <source>
        <strain evidence="7 8">SGP1</strain>
    </source>
</reference>
<feature type="transmembrane region" description="Helical" evidence="6">
    <location>
        <begin position="117"/>
        <end position="135"/>
    </location>
</feature>
<feature type="transmembrane region" description="Helical" evidence="6">
    <location>
        <begin position="172"/>
        <end position="191"/>
    </location>
</feature>
<evidence type="ECO:0000256" key="1">
    <source>
        <dbReference type="ARBA" id="ARBA00004141"/>
    </source>
</evidence>
<evidence type="ECO:0000256" key="3">
    <source>
        <dbReference type="ARBA" id="ARBA00022692"/>
    </source>
</evidence>
<dbReference type="Pfam" id="PF01027">
    <property type="entry name" value="Bax1-I"/>
    <property type="match status" value="1"/>
</dbReference>
<gene>
    <name evidence="7" type="ORF">SY1_22910</name>
</gene>
<evidence type="ECO:0000256" key="4">
    <source>
        <dbReference type="ARBA" id="ARBA00022989"/>
    </source>
</evidence>
<name>A0AB94IZ21_9BACT</name>
<dbReference type="Proteomes" id="UP000008957">
    <property type="component" value="Chromosome"/>
</dbReference>
<dbReference type="EMBL" id="FP929056">
    <property type="protein sequence ID" value="CBL28969.1"/>
    <property type="molecule type" value="Genomic_DNA"/>
</dbReference>
<comment type="similarity">
    <text evidence="2 6">Belongs to the BI1 family.</text>
</comment>
<dbReference type="AlphaFoldDB" id="A0AB94IZ21"/>
<keyword evidence="3 6" id="KW-0812">Transmembrane</keyword>
<proteinExistence type="inferred from homology"/>
<dbReference type="GO" id="GO:0005886">
    <property type="term" value="C:plasma membrane"/>
    <property type="evidence" value="ECO:0007669"/>
    <property type="project" value="TreeGrafter"/>
</dbReference>
<reference evidence="8" key="1">
    <citation type="submission" date="2010-03" db="EMBL/GenBank/DDBJ databases">
        <title>The genome sequence of Synergistetes sp. SGP1.</title>
        <authorList>
            <consortium name="metaHIT consortium -- http://www.metahit.eu/"/>
            <person name="Pajon A."/>
            <person name="Turner K."/>
            <person name="Parkhill J."/>
            <person name="Wade W."/>
            <person name="Vartoukian S."/>
        </authorList>
    </citation>
    <scope>NUCLEOTIDE SEQUENCE [LARGE SCALE GENOMIC DNA]</scope>
    <source>
        <strain evidence="8">SGP1</strain>
    </source>
</reference>
<keyword evidence="8" id="KW-1185">Reference proteome</keyword>
<dbReference type="PANTHER" id="PTHR23291">
    <property type="entry name" value="BAX INHIBITOR-RELATED"/>
    <property type="match status" value="1"/>
</dbReference>
<dbReference type="KEGG" id="sbr:SY1_22910"/>
<dbReference type="CDD" id="cd10432">
    <property type="entry name" value="BI-1-like_bacterial"/>
    <property type="match status" value="1"/>
</dbReference>
<evidence type="ECO:0000256" key="6">
    <source>
        <dbReference type="RuleBase" id="RU004379"/>
    </source>
</evidence>
<organism evidence="7 8">
    <name type="scientific">Fretibacterium fastidiosum</name>
    <dbReference type="NCBI Taxonomy" id="651822"/>
    <lineage>
        <taxon>Bacteria</taxon>
        <taxon>Thermotogati</taxon>
        <taxon>Synergistota</taxon>
        <taxon>Synergistia</taxon>
        <taxon>Synergistales</taxon>
        <taxon>Aminobacteriaceae</taxon>
        <taxon>Fretibacterium</taxon>
    </lineage>
</organism>
<feature type="transmembrane region" description="Helical" evidence="6">
    <location>
        <begin position="28"/>
        <end position="47"/>
    </location>
</feature>
<comment type="subcellular location">
    <subcellularLocation>
        <location evidence="1">Membrane</location>
        <topology evidence="1">Multi-pass membrane protein</topology>
    </subcellularLocation>
</comment>
<keyword evidence="4 6" id="KW-1133">Transmembrane helix</keyword>
<feature type="transmembrane region" description="Helical" evidence="6">
    <location>
        <begin position="91"/>
        <end position="111"/>
    </location>
</feature>
<evidence type="ECO:0000256" key="5">
    <source>
        <dbReference type="ARBA" id="ARBA00023136"/>
    </source>
</evidence>
<sequence>MSQEFTRELSYSVADSRVDLVNALFRRVYQWMAIGLILTAVTAYGVASNGTLMRVFYGSPMPLIVVAVATLGLVFALSAGIRRISAGAASALFVIYSVLNGLLCSGVLLIYAQESVYAAFFSTAGMFAVMSVYGLYTRRDLTSLGSFLYMGLFGLIISALVNLFVRSTMVEFVSSIIGVIVFLGLTAYDTQAIRRMGDEIEDGEDGVTIRKVAVLGALSLYLDFINIFLYLLRLFGKRR</sequence>
<evidence type="ECO:0000256" key="2">
    <source>
        <dbReference type="ARBA" id="ARBA00010350"/>
    </source>
</evidence>
<feature type="transmembrane region" description="Helical" evidence="6">
    <location>
        <begin position="59"/>
        <end position="79"/>
    </location>
</feature>
<dbReference type="InterPro" id="IPR006214">
    <property type="entry name" value="Bax_inhibitor_1-related"/>
</dbReference>
<evidence type="ECO:0000313" key="8">
    <source>
        <dbReference type="Proteomes" id="UP000008957"/>
    </source>
</evidence>